<keyword evidence="2" id="KW-1185">Reference proteome</keyword>
<name>A0A0D2NIM3_HYPSF</name>
<sequence>MPQGSAIPFDILEDIIDILAADDDKNSTFLKPCALICRSLLHRSRRHIFRTITVGLPTDLTEKQPKLFPQMPSRLCRLMSHTPVIADYVRVLKIGVGSGEKYYAESRKLPATLRQFKHIESLMLSARCAPRNEGIKLLDWTNVRPSLQHSILSLIQLGTLKSLILWKLIFPIFQVKLGVNVRALRIADVDFFERDDQGPQAGPEPQNTVQPIQLHDYCMANNCGAQSAVLLEATRPNGRPIFDFSHLRCLVAEWHLPGDFDVLQNITNKTTHLTTLCLTIKSYTATTSLGVFLGGLSDMTLKTLKKITIYRQVASEWDDTPMADLTDGLETMSRFPNVLEQLVYCEQLLAEHLQHNLGAELEKLDATLGSCKWPCLNTVSLGFTILYRGGPASARQVEAALRQKHFPVLNAREKVSLSIEIFDDR</sequence>
<organism evidence="1 2">
    <name type="scientific">Hypholoma sublateritium (strain FD-334 SS-4)</name>
    <dbReference type="NCBI Taxonomy" id="945553"/>
    <lineage>
        <taxon>Eukaryota</taxon>
        <taxon>Fungi</taxon>
        <taxon>Dikarya</taxon>
        <taxon>Basidiomycota</taxon>
        <taxon>Agaricomycotina</taxon>
        <taxon>Agaricomycetes</taxon>
        <taxon>Agaricomycetidae</taxon>
        <taxon>Agaricales</taxon>
        <taxon>Agaricineae</taxon>
        <taxon>Strophariaceae</taxon>
        <taxon>Hypholoma</taxon>
    </lineage>
</organism>
<reference evidence="2" key="1">
    <citation type="submission" date="2014-04" db="EMBL/GenBank/DDBJ databases">
        <title>Evolutionary Origins and Diversification of the Mycorrhizal Mutualists.</title>
        <authorList>
            <consortium name="DOE Joint Genome Institute"/>
            <consortium name="Mycorrhizal Genomics Consortium"/>
            <person name="Kohler A."/>
            <person name="Kuo A."/>
            <person name="Nagy L.G."/>
            <person name="Floudas D."/>
            <person name="Copeland A."/>
            <person name="Barry K.W."/>
            <person name="Cichocki N."/>
            <person name="Veneault-Fourrey C."/>
            <person name="LaButti K."/>
            <person name="Lindquist E.A."/>
            <person name="Lipzen A."/>
            <person name="Lundell T."/>
            <person name="Morin E."/>
            <person name="Murat C."/>
            <person name="Riley R."/>
            <person name="Ohm R."/>
            <person name="Sun H."/>
            <person name="Tunlid A."/>
            <person name="Henrissat B."/>
            <person name="Grigoriev I.V."/>
            <person name="Hibbett D.S."/>
            <person name="Martin F."/>
        </authorList>
    </citation>
    <scope>NUCLEOTIDE SEQUENCE [LARGE SCALE GENOMIC DNA]</scope>
    <source>
        <strain evidence="2">FD-334 SS-4</strain>
    </source>
</reference>
<evidence type="ECO:0000313" key="1">
    <source>
        <dbReference type="EMBL" id="KJA16461.1"/>
    </source>
</evidence>
<evidence type="ECO:0000313" key="2">
    <source>
        <dbReference type="Proteomes" id="UP000054270"/>
    </source>
</evidence>
<dbReference type="AlphaFoldDB" id="A0A0D2NIM3"/>
<dbReference type="Proteomes" id="UP000054270">
    <property type="component" value="Unassembled WGS sequence"/>
</dbReference>
<dbReference type="EMBL" id="KN817621">
    <property type="protein sequence ID" value="KJA16461.1"/>
    <property type="molecule type" value="Genomic_DNA"/>
</dbReference>
<protein>
    <recommendedName>
        <fullName evidence="3">F-box domain-containing protein</fullName>
    </recommendedName>
</protein>
<proteinExistence type="predicted"/>
<accession>A0A0D2NIM3</accession>
<dbReference type="OrthoDB" id="2745898at2759"/>
<gene>
    <name evidence="1" type="ORF">HYPSUDRAFT_47380</name>
</gene>
<evidence type="ECO:0008006" key="3">
    <source>
        <dbReference type="Google" id="ProtNLM"/>
    </source>
</evidence>
<dbReference type="STRING" id="945553.A0A0D2NIM3"/>